<keyword evidence="3" id="KW-1185">Reference proteome</keyword>
<accession>A0A9Q1KQX3</accession>
<reference evidence="2" key="1">
    <citation type="submission" date="2022-04" db="EMBL/GenBank/DDBJ databases">
        <title>Carnegiea gigantea Genome sequencing and assembly v2.</title>
        <authorList>
            <person name="Copetti D."/>
            <person name="Sanderson M.J."/>
            <person name="Burquez A."/>
            <person name="Wojciechowski M.F."/>
        </authorList>
    </citation>
    <scope>NUCLEOTIDE SEQUENCE</scope>
    <source>
        <strain evidence="2">SGP5-SGP5p</strain>
        <tissue evidence="2">Aerial part</tissue>
    </source>
</reference>
<feature type="region of interest" description="Disordered" evidence="1">
    <location>
        <begin position="222"/>
        <end position="241"/>
    </location>
</feature>
<sequence>MMRAKTHRYEDERDGGDVSPLPDFSKSPLIITKKMISKTTQKSKKGKNSSALSSSSGIFRSDQMMIINRNNSKSKPRNLKLSSSLGSLMAALPLSPSPVCSSPTDSETIFSSPSSNLPCDYSRASGDFYTPTHQSSSVLSSMSFRKQEQSPKCLSVSTIYESVKDHNHRGGAFDSHGYAPIATYTYSPKSLASSLPTHHHDNDSSTTTTNTTNSGHVAVLPSVPDEMAGHGQKRRESGRAGQFTRSIPVRTDQDVVVEVEEHPTPVNRPKPYDEFLVEVQSHRRNVEHSAQRKALYTRLFDQSVSLSLSLSCKIRVRN</sequence>
<name>A0A9Q1KQX3_9CARY</name>
<feature type="region of interest" description="Disordered" evidence="1">
    <location>
        <begin position="1"/>
        <end position="56"/>
    </location>
</feature>
<gene>
    <name evidence="2" type="ORF">Cgig2_013086</name>
</gene>
<dbReference type="AlphaFoldDB" id="A0A9Q1KQX3"/>
<feature type="region of interest" description="Disordered" evidence="1">
    <location>
        <begin position="192"/>
        <end position="215"/>
    </location>
</feature>
<protein>
    <submittedName>
        <fullName evidence="2">Uncharacterized protein</fullName>
    </submittedName>
</protein>
<evidence type="ECO:0000313" key="2">
    <source>
        <dbReference type="EMBL" id="KAJ8447309.1"/>
    </source>
</evidence>
<organism evidence="2 3">
    <name type="scientific">Carnegiea gigantea</name>
    <dbReference type="NCBI Taxonomy" id="171969"/>
    <lineage>
        <taxon>Eukaryota</taxon>
        <taxon>Viridiplantae</taxon>
        <taxon>Streptophyta</taxon>
        <taxon>Embryophyta</taxon>
        <taxon>Tracheophyta</taxon>
        <taxon>Spermatophyta</taxon>
        <taxon>Magnoliopsida</taxon>
        <taxon>eudicotyledons</taxon>
        <taxon>Gunneridae</taxon>
        <taxon>Pentapetalae</taxon>
        <taxon>Caryophyllales</taxon>
        <taxon>Cactineae</taxon>
        <taxon>Cactaceae</taxon>
        <taxon>Cactoideae</taxon>
        <taxon>Echinocereeae</taxon>
        <taxon>Carnegiea</taxon>
    </lineage>
</organism>
<dbReference type="EMBL" id="JAKOGI010000039">
    <property type="protein sequence ID" value="KAJ8447309.1"/>
    <property type="molecule type" value="Genomic_DNA"/>
</dbReference>
<evidence type="ECO:0000313" key="3">
    <source>
        <dbReference type="Proteomes" id="UP001153076"/>
    </source>
</evidence>
<feature type="compositionally biased region" description="Low complexity" evidence="1">
    <location>
        <begin position="204"/>
        <end position="214"/>
    </location>
</feature>
<evidence type="ECO:0000256" key="1">
    <source>
        <dbReference type="SAM" id="MobiDB-lite"/>
    </source>
</evidence>
<proteinExistence type="predicted"/>
<dbReference type="Proteomes" id="UP001153076">
    <property type="component" value="Unassembled WGS sequence"/>
</dbReference>
<comment type="caution">
    <text evidence="2">The sequence shown here is derived from an EMBL/GenBank/DDBJ whole genome shotgun (WGS) entry which is preliminary data.</text>
</comment>